<proteinExistence type="inferred from homology"/>
<dbReference type="AlphaFoldDB" id="I2GYU6"/>
<accession>I2GYU6</accession>
<dbReference type="Pfam" id="PF01793">
    <property type="entry name" value="Glyco_transf_15"/>
    <property type="match status" value="1"/>
</dbReference>
<dbReference type="GO" id="GO:0006487">
    <property type="term" value="P:protein N-linked glycosylation"/>
    <property type="evidence" value="ECO:0007669"/>
    <property type="project" value="TreeGrafter"/>
</dbReference>
<dbReference type="PANTHER" id="PTHR31121">
    <property type="entry name" value="ALPHA-1,2 MANNOSYLTRANSFERASE KTR1"/>
    <property type="match status" value="1"/>
</dbReference>
<dbReference type="InterPro" id="IPR002685">
    <property type="entry name" value="Glyco_trans_15"/>
</dbReference>
<evidence type="ECO:0000313" key="7">
    <source>
        <dbReference type="Proteomes" id="UP000002866"/>
    </source>
</evidence>
<gene>
    <name evidence="6" type="primary">TBLA0B04620</name>
    <name evidence="6" type="ORF">TBLA_0B04620</name>
</gene>
<dbReference type="EMBL" id="HE806317">
    <property type="protein sequence ID" value="CCH59298.1"/>
    <property type="molecule type" value="Genomic_DNA"/>
</dbReference>
<dbReference type="GeneID" id="14493799"/>
<dbReference type="GO" id="GO:0016020">
    <property type="term" value="C:membrane"/>
    <property type="evidence" value="ECO:0007669"/>
    <property type="project" value="UniProtKB-SubCell"/>
</dbReference>
<dbReference type="SUPFAM" id="SSF53448">
    <property type="entry name" value="Nucleotide-diphospho-sugar transferases"/>
    <property type="match status" value="1"/>
</dbReference>
<keyword evidence="3" id="KW-0328">Glycosyltransferase</keyword>
<dbReference type="HOGENOM" id="CLU_024327_1_1_1"/>
<evidence type="ECO:0000256" key="1">
    <source>
        <dbReference type="ARBA" id="ARBA00004606"/>
    </source>
</evidence>
<evidence type="ECO:0000313" key="6">
    <source>
        <dbReference type="EMBL" id="CCH59298.1"/>
    </source>
</evidence>
<dbReference type="InParanoid" id="I2GYU6"/>
<dbReference type="OMA" id="VWIKYIM"/>
<evidence type="ECO:0008006" key="8">
    <source>
        <dbReference type="Google" id="ProtNLM"/>
    </source>
</evidence>
<keyword evidence="5" id="KW-0735">Signal-anchor</keyword>
<name>I2GYU6_HENB6</name>
<dbReference type="FunCoup" id="I2GYU6">
    <property type="interactions" value="60"/>
</dbReference>
<dbReference type="RefSeq" id="XP_004178817.1">
    <property type="nucleotide sequence ID" value="XM_004178769.1"/>
</dbReference>
<dbReference type="GO" id="GO:0000026">
    <property type="term" value="F:alpha-1,2-mannosyltransferase activity"/>
    <property type="evidence" value="ECO:0007669"/>
    <property type="project" value="TreeGrafter"/>
</dbReference>
<dbReference type="InterPro" id="IPR029044">
    <property type="entry name" value="Nucleotide-diphossugar_trans"/>
</dbReference>
<protein>
    <recommendedName>
        <fullName evidence="8">Glycosyltransferase family 15 protein</fullName>
    </recommendedName>
</protein>
<dbReference type="GO" id="GO:0005794">
    <property type="term" value="C:Golgi apparatus"/>
    <property type="evidence" value="ECO:0007669"/>
    <property type="project" value="TreeGrafter"/>
</dbReference>
<sequence>MVYLHNSQSHYVDNIKETTKTYYNNALDYIGTPDANSTVGNLLNWASSNNNNDNNNNGNSPAWIPEGNDLETMNELISKLNDPLFQDFESFTDDDYKNIFTDRQILYDDVVKNSQVSEPKVDNLVYKDDDLAGQAKATILSLVRNEDQKEIISAIRQMEDHFNKNFNYPYTFLNDDEFTEEFKEAIKEVVPTDRILQFGRIESEIWDRPSSIDDEKYQQCIEKLDQEEVQYVKKESYHNMCRFYSKNFYKHPLLQDYKYTWRLEPGINFYCDINYDVFQFMELNNKIYGFVLNLYDSPESIRSLWTTTMEFINSNPEYLNSNGAFEWLKDNGQKPNNFNITGGYSTCHFWTNFEITNLEFLRSEPYEKFMDFLDEKGGFYYERWGDAPVRSIALALFADKRRIHWFRDIGYNHAPYTNCPKCPPDSNRCNGNCKPGHFTPWKELNIENCQPVWIKYIMNEEERNLY</sequence>
<keyword evidence="5" id="KW-0812">Transmembrane</keyword>
<dbReference type="GO" id="GO:0006493">
    <property type="term" value="P:protein O-linked glycosylation"/>
    <property type="evidence" value="ECO:0007669"/>
    <property type="project" value="TreeGrafter"/>
</dbReference>
<evidence type="ECO:0000256" key="5">
    <source>
        <dbReference type="ARBA" id="ARBA00022968"/>
    </source>
</evidence>
<reference evidence="6 7" key="1">
    <citation type="journal article" date="2011" name="Proc. Natl. Acad. Sci. U.S.A.">
        <title>Evolutionary erosion of yeast sex chromosomes by mating-type switching accidents.</title>
        <authorList>
            <person name="Gordon J.L."/>
            <person name="Armisen D."/>
            <person name="Proux-Wera E."/>
            <person name="Oheigeartaigh S.S."/>
            <person name="Byrne K.P."/>
            <person name="Wolfe K.H."/>
        </authorList>
    </citation>
    <scope>NUCLEOTIDE SEQUENCE [LARGE SCALE GENOMIC DNA]</scope>
    <source>
        <strain evidence="7">ATCC 34711 / CBS 6284 / DSM 70876 / NBRC 10599 / NRRL Y-10934 / UCD 77-7</strain>
    </source>
</reference>
<evidence type="ECO:0000256" key="3">
    <source>
        <dbReference type="ARBA" id="ARBA00022676"/>
    </source>
</evidence>
<dbReference type="PANTHER" id="PTHR31121:SF7">
    <property type="entry name" value="MANNOSYLTRANSFERASE KTR4-RELATED"/>
    <property type="match status" value="1"/>
</dbReference>
<comment type="subcellular location">
    <subcellularLocation>
        <location evidence="1">Membrane</location>
        <topology evidence="1">Single-pass type II membrane protein</topology>
    </subcellularLocation>
</comment>
<organism evidence="6 7">
    <name type="scientific">Henningerozyma blattae (strain ATCC 34711 / CBS 6284 / DSM 70876 / NBRC 10599 / NRRL Y-10934 / UCD 77-7)</name>
    <name type="common">Yeast</name>
    <name type="synonym">Tetrapisispora blattae</name>
    <dbReference type="NCBI Taxonomy" id="1071380"/>
    <lineage>
        <taxon>Eukaryota</taxon>
        <taxon>Fungi</taxon>
        <taxon>Dikarya</taxon>
        <taxon>Ascomycota</taxon>
        <taxon>Saccharomycotina</taxon>
        <taxon>Saccharomycetes</taxon>
        <taxon>Saccharomycetales</taxon>
        <taxon>Saccharomycetaceae</taxon>
        <taxon>Henningerozyma</taxon>
    </lineage>
</organism>
<keyword evidence="7" id="KW-1185">Reference proteome</keyword>
<dbReference type="eggNOG" id="KOG4472">
    <property type="taxonomic scope" value="Eukaryota"/>
</dbReference>
<dbReference type="Proteomes" id="UP000002866">
    <property type="component" value="Chromosome 2"/>
</dbReference>
<comment type="similarity">
    <text evidence="2">Belongs to the glycosyltransferase 15 family.</text>
</comment>
<dbReference type="OrthoDB" id="439943at2759"/>
<evidence type="ECO:0000256" key="4">
    <source>
        <dbReference type="ARBA" id="ARBA00022679"/>
    </source>
</evidence>
<dbReference type="Gene3D" id="3.90.550.10">
    <property type="entry name" value="Spore Coat Polysaccharide Biosynthesis Protein SpsA, Chain A"/>
    <property type="match status" value="1"/>
</dbReference>
<dbReference type="FunFam" id="3.90.550.10:FF:000051">
    <property type="entry name" value="Alpha-1,2-mannosyltransferase (Ktr4)"/>
    <property type="match status" value="1"/>
</dbReference>
<evidence type="ECO:0000256" key="2">
    <source>
        <dbReference type="ARBA" id="ARBA00007677"/>
    </source>
</evidence>
<keyword evidence="4" id="KW-0808">Transferase</keyword>
<dbReference type="KEGG" id="tbl:TBLA_0B04620"/>
<dbReference type="GO" id="GO:0000032">
    <property type="term" value="P:cell wall mannoprotein biosynthetic process"/>
    <property type="evidence" value="ECO:0007669"/>
    <property type="project" value="TreeGrafter"/>
</dbReference>